<keyword evidence="1" id="KW-1133">Transmembrane helix</keyword>
<keyword evidence="3" id="KW-1185">Reference proteome</keyword>
<dbReference type="KEGG" id="dge:Dgeo_1962"/>
<dbReference type="HOGENOM" id="CLU_1583790_0_0_0"/>
<evidence type="ECO:0000313" key="3">
    <source>
        <dbReference type="Proteomes" id="UP000002431"/>
    </source>
</evidence>
<dbReference type="Proteomes" id="UP000002431">
    <property type="component" value="Chromosome"/>
</dbReference>
<dbReference type="RefSeq" id="WP_011531083.1">
    <property type="nucleotide sequence ID" value="NC_008025.1"/>
</dbReference>
<dbReference type="AlphaFoldDB" id="Q1IWX8"/>
<organism evidence="2 3">
    <name type="scientific">Deinococcus geothermalis (strain DSM 11300 / CIP 105573 / AG-3a)</name>
    <dbReference type="NCBI Taxonomy" id="319795"/>
    <lineage>
        <taxon>Bacteria</taxon>
        <taxon>Thermotogati</taxon>
        <taxon>Deinococcota</taxon>
        <taxon>Deinococci</taxon>
        <taxon>Deinococcales</taxon>
        <taxon>Deinococcaceae</taxon>
        <taxon>Deinococcus</taxon>
    </lineage>
</organism>
<keyword evidence="1" id="KW-0472">Membrane</keyword>
<feature type="transmembrane region" description="Helical" evidence="1">
    <location>
        <begin position="79"/>
        <end position="98"/>
    </location>
</feature>
<accession>Q1IWX8</accession>
<name>Q1IWX8_DEIGD</name>
<protein>
    <submittedName>
        <fullName evidence="2">Uncharacterized protein</fullName>
    </submittedName>
</protein>
<dbReference type="EMBL" id="CP000359">
    <property type="protein sequence ID" value="ABF46256.1"/>
    <property type="molecule type" value="Genomic_DNA"/>
</dbReference>
<dbReference type="STRING" id="319795.Dgeo_1962"/>
<evidence type="ECO:0000313" key="2">
    <source>
        <dbReference type="EMBL" id="ABF46256.1"/>
    </source>
</evidence>
<evidence type="ECO:0000256" key="1">
    <source>
        <dbReference type="SAM" id="Phobius"/>
    </source>
</evidence>
<gene>
    <name evidence="2" type="ordered locus">Dgeo_1962</name>
</gene>
<sequence>MNVPRVAVTLIAGLSASLIAYSALYVRGDTAGVMQYLRAHGAVRDLATSGADAAQVEAAQRNLAALAAQIAAPEFALRMLPLALLIGLLVAGLVWQAFGSRVGRSERADVQERMVLRLAYRKGGRFTFEDLDASSPLSAEQARAVTRRMLEAGRLIREGDTFRLVR</sequence>
<reference evidence="2" key="1">
    <citation type="submission" date="2006-04" db="EMBL/GenBank/DDBJ databases">
        <title>Complete sequence of chromosome of Deinococcus geothermalis DSM 11300.</title>
        <authorList>
            <consortium name="US DOE Joint Genome Institute"/>
            <person name="Copeland A."/>
            <person name="Lucas S."/>
            <person name="Lapidus A."/>
            <person name="Barry K."/>
            <person name="Detter J.C."/>
            <person name="Glavina del Rio T."/>
            <person name="Hammon N."/>
            <person name="Israni S."/>
            <person name="Dalin E."/>
            <person name="Tice H."/>
            <person name="Pitluck S."/>
            <person name="Brettin T."/>
            <person name="Bruce D."/>
            <person name="Han C."/>
            <person name="Tapia R."/>
            <person name="Saunders E."/>
            <person name="Gilna P."/>
            <person name="Schmutz J."/>
            <person name="Larimer F."/>
            <person name="Land M."/>
            <person name="Hauser L."/>
            <person name="Kyrpides N."/>
            <person name="Kim E."/>
            <person name="Daly M.J."/>
            <person name="Fredrickson J.K."/>
            <person name="Makarova K.S."/>
            <person name="Gaidamakova E.K."/>
            <person name="Zhai M."/>
            <person name="Richardson P."/>
        </authorList>
    </citation>
    <scope>NUCLEOTIDE SEQUENCE</scope>
    <source>
        <strain evidence="2">DSM 11300</strain>
    </source>
</reference>
<keyword evidence="1" id="KW-0812">Transmembrane</keyword>
<proteinExistence type="predicted"/>